<feature type="transmembrane region" description="Helical" evidence="1">
    <location>
        <begin position="171"/>
        <end position="195"/>
    </location>
</feature>
<reference evidence="3 4" key="1">
    <citation type="submission" date="2023-11" db="EMBL/GenBank/DDBJ databases">
        <authorList>
            <person name="Hedman E."/>
            <person name="Englund M."/>
            <person name="Stromberg M."/>
            <person name="Nyberg Akerstrom W."/>
            <person name="Nylinder S."/>
            <person name="Jareborg N."/>
            <person name="Kallberg Y."/>
            <person name="Kronander E."/>
        </authorList>
    </citation>
    <scope>NUCLEOTIDE SEQUENCE [LARGE SCALE GENOMIC DNA]</scope>
</reference>
<evidence type="ECO:0000313" key="4">
    <source>
        <dbReference type="Proteomes" id="UP001314205"/>
    </source>
</evidence>
<feature type="transmembrane region" description="Helical" evidence="1">
    <location>
        <begin position="143"/>
        <end position="165"/>
    </location>
</feature>
<keyword evidence="1" id="KW-0812">Transmembrane</keyword>
<sequence>MLLFKCALIILFSTYILSLCFQIAKETNSLETGLAFLYVASGAIAGKILYDRYQQIHVLGSLTPNPNVTSFANRIASFSATFMSLGFLVYLFLFLFKVDNICLIALHIFICAFGTLYLWVQCIITTYISTLFYDKNLLILRQFIANTSFLLLIIMAIFGTVTSFLPEAGSSVFHVCFIITSLCSYSLTAFFCIFLMSFEKEYEYFAVGLRSELLLDDACSLNNASLADVDSLFGTQDVLSSTISNAIVIKGSISCGKVS</sequence>
<feature type="chain" id="PRO_5043370770" evidence="2">
    <location>
        <begin position="19"/>
        <end position="259"/>
    </location>
</feature>
<dbReference type="EMBL" id="CAVLGL010000079">
    <property type="protein sequence ID" value="CAK1585400.1"/>
    <property type="molecule type" value="Genomic_DNA"/>
</dbReference>
<proteinExistence type="predicted"/>
<keyword evidence="1" id="KW-1133">Transmembrane helix</keyword>
<comment type="caution">
    <text evidence="3">The sequence shown here is derived from an EMBL/GenBank/DDBJ whole genome shotgun (WGS) entry which is preliminary data.</text>
</comment>
<name>A0AAV1KSC9_9NEOP</name>
<feature type="transmembrane region" description="Helical" evidence="1">
    <location>
        <begin position="104"/>
        <end position="131"/>
    </location>
</feature>
<evidence type="ECO:0000256" key="1">
    <source>
        <dbReference type="SAM" id="Phobius"/>
    </source>
</evidence>
<accession>A0AAV1KSC9</accession>
<feature type="transmembrane region" description="Helical" evidence="1">
    <location>
        <begin position="71"/>
        <end position="92"/>
    </location>
</feature>
<evidence type="ECO:0000256" key="2">
    <source>
        <dbReference type="SAM" id="SignalP"/>
    </source>
</evidence>
<dbReference type="Proteomes" id="UP001314205">
    <property type="component" value="Unassembled WGS sequence"/>
</dbReference>
<gene>
    <name evidence="3" type="ORF">PARMNEM_LOCUS6491</name>
</gene>
<keyword evidence="1" id="KW-0472">Membrane</keyword>
<keyword evidence="4" id="KW-1185">Reference proteome</keyword>
<dbReference type="AlphaFoldDB" id="A0AAV1KSC9"/>
<organism evidence="3 4">
    <name type="scientific">Parnassius mnemosyne</name>
    <name type="common">clouded apollo</name>
    <dbReference type="NCBI Taxonomy" id="213953"/>
    <lineage>
        <taxon>Eukaryota</taxon>
        <taxon>Metazoa</taxon>
        <taxon>Ecdysozoa</taxon>
        <taxon>Arthropoda</taxon>
        <taxon>Hexapoda</taxon>
        <taxon>Insecta</taxon>
        <taxon>Pterygota</taxon>
        <taxon>Neoptera</taxon>
        <taxon>Endopterygota</taxon>
        <taxon>Lepidoptera</taxon>
        <taxon>Glossata</taxon>
        <taxon>Ditrysia</taxon>
        <taxon>Papilionoidea</taxon>
        <taxon>Papilionidae</taxon>
        <taxon>Parnassiinae</taxon>
        <taxon>Parnassini</taxon>
        <taxon>Parnassius</taxon>
        <taxon>Driopa</taxon>
    </lineage>
</organism>
<evidence type="ECO:0000313" key="3">
    <source>
        <dbReference type="EMBL" id="CAK1585400.1"/>
    </source>
</evidence>
<keyword evidence="2" id="KW-0732">Signal</keyword>
<protein>
    <submittedName>
        <fullName evidence="3">Uncharacterized protein</fullName>
    </submittedName>
</protein>
<feature type="signal peptide" evidence="2">
    <location>
        <begin position="1"/>
        <end position="18"/>
    </location>
</feature>